<accession>A0ABY5NM50</accession>
<protein>
    <submittedName>
        <fullName evidence="3">CocE/NonD family hydrolase</fullName>
    </submittedName>
</protein>
<feature type="compositionally biased region" description="Basic and acidic residues" evidence="1">
    <location>
        <begin position="260"/>
        <end position="275"/>
    </location>
</feature>
<evidence type="ECO:0000256" key="1">
    <source>
        <dbReference type="SAM" id="MobiDB-lite"/>
    </source>
</evidence>
<sequence length="488" mass="53810">MAAYRVSGLRIPLRDGITLGADLYTPAGESKGLLLTRGPYGRGRMIARRMAGPWAAQGWTVLFVSSRGTADSGGQFDPMRTEQADGQDVAAWMREQDWYPGRFATVGGSYLGYTQWAMLADPPADLVAAVVLMGPHDFSRHAWGTGTFTLDLFGWTEQTVVLGGRGILRTILGMITANRRLRPVLQATPTVDAAVAHFGDAAPWLRDRLVRDDLADPYWAPMQHTEALERTDIPVLILGGWQDIFLRQSIQQYRRLARAGRRDGPDGRPVDPPRPDRRRRQGHDRRDPRLAGCARGRDPGTGADGAGPGVRQGDGCLGRAGRLARGIHHPDAALRRRGARRGAGHSARTPVRVRPGRSDADCRRQHHQRRGIRRGRPARRPRRHAGLLHRRAGRGCRGARGADRRARARRRAPRRRPVRADQRRGPPRPIAQRRRGLRAACAGMRTARCGSSCSTPRTRSGRATASGSSWPADRSRSSLAAPARARIR</sequence>
<dbReference type="NCBIfam" id="TIGR00976">
    <property type="entry name" value="CocE_NonD"/>
    <property type="match status" value="1"/>
</dbReference>
<keyword evidence="4" id="KW-1185">Reference proteome</keyword>
<feature type="compositionally biased region" description="Basic residues" evidence="1">
    <location>
        <begin position="364"/>
        <end position="394"/>
    </location>
</feature>
<dbReference type="EMBL" id="CP091139">
    <property type="protein sequence ID" value="UUT36194.1"/>
    <property type="molecule type" value="Genomic_DNA"/>
</dbReference>
<evidence type="ECO:0000313" key="4">
    <source>
        <dbReference type="Proteomes" id="UP001054811"/>
    </source>
</evidence>
<dbReference type="InterPro" id="IPR029058">
    <property type="entry name" value="AB_hydrolase_fold"/>
</dbReference>
<dbReference type="InterPro" id="IPR000383">
    <property type="entry name" value="Xaa-Pro-like_dom"/>
</dbReference>
<reference evidence="3" key="1">
    <citation type="submission" date="2022-01" db="EMBL/GenBank/DDBJ databases">
        <title>Microbacterium eymi and Microbacterium rhizovicinus sp. nov., isolated from the rhizospheric soil of Elymus tsukushiensis, a plant native to the Dokdo Islands, Republic of Korea.</title>
        <authorList>
            <person name="Hwang Y.J."/>
        </authorList>
    </citation>
    <scope>NUCLEOTIDE SEQUENCE</scope>
    <source>
        <strain evidence="3">KUDC0405</strain>
    </source>
</reference>
<organism evidence="3 4">
    <name type="scientific">Microbacterium elymi</name>
    <dbReference type="NCBI Taxonomy" id="2909587"/>
    <lineage>
        <taxon>Bacteria</taxon>
        <taxon>Bacillati</taxon>
        <taxon>Actinomycetota</taxon>
        <taxon>Actinomycetes</taxon>
        <taxon>Micrococcales</taxon>
        <taxon>Microbacteriaceae</taxon>
        <taxon>Microbacterium</taxon>
    </lineage>
</organism>
<gene>
    <name evidence="3" type="ORF">L2X98_24550</name>
</gene>
<dbReference type="Gene3D" id="1.10.3020.10">
    <property type="entry name" value="alpha-amino acid ester hydrolase ( Helical cap domain)"/>
    <property type="match status" value="1"/>
</dbReference>
<feature type="compositionally biased region" description="Low complexity" evidence="1">
    <location>
        <begin position="477"/>
        <end position="488"/>
    </location>
</feature>
<feature type="compositionally biased region" description="Gly residues" evidence="1">
    <location>
        <begin position="302"/>
        <end position="314"/>
    </location>
</feature>
<feature type="domain" description="Xaa-Pro dipeptidyl-peptidase-like" evidence="2">
    <location>
        <begin position="15"/>
        <end position="260"/>
    </location>
</feature>
<dbReference type="SUPFAM" id="SSF53474">
    <property type="entry name" value="alpha/beta-Hydrolases"/>
    <property type="match status" value="1"/>
</dbReference>
<dbReference type="Gene3D" id="3.40.50.1820">
    <property type="entry name" value="alpha/beta hydrolase"/>
    <property type="match status" value="1"/>
</dbReference>
<dbReference type="InterPro" id="IPR005674">
    <property type="entry name" value="CocE/Ser_esterase"/>
</dbReference>
<dbReference type="GO" id="GO:0016787">
    <property type="term" value="F:hydrolase activity"/>
    <property type="evidence" value="ECO:0007669"/>
    <property type="project" value="UniProtKB-KW"/>
</dbReference>
<evidence type="ECO:0000259" key="2">
    <source>
        <dbReference type="Pfam" id="PF02129"/>
    </source>
</evidence>
<keyword evidence="3" id="KW-0378">Hydrolase</keyword>
<dbReference type="Pfam" id="PF02129">
    <property type="entry name" value="Peptidase_S15"/>
    <property type="match status" value="1"/>
</dbReference>
<name>A0ABY5NM50_9MICO</name>
<feature type="compositionally biased region" description="Polar residues" evidence="1">
    <location>
        <begin position="449"/>
        <end position="469"/>
    </location>
</feature>
<dbReference type="Proteomes" id="UP001054811">
    <property type="component" value="Chromosome"/>
</dbReference>
<feature type="region of interest" description="Disordered" evidence="1">
    <location>
        <begin position="256"/>
        <end position="314"/>
    </location>
</feature>
<feature type="region of interest" description="Disordered" evidence="1">
    <location>
        <begin position="327"/>
        <end position="488"/>
    </location>
</feature>
<proteinExistence type="predicted"/>
<evidence type="ECO:0000313" key="3">
    <source>
        <dbReference type="EMBL" id="UUT36194.1"/>
    </source>
</evidence>
<feature type="compositionally biased region" description="Basic residues" evidence="1">
    <location>
        <begin position="406"/>
        <end position="417"/>
    </location>
</feature>